<name>A0ABU7AWY2_9TELE</name>
<organism evidence="1 2">
    <name type="scientific">Ataeniobius toweri</name>
    <dbReference type="NCBI Taxonomy" id="208326"/>
    <lineage>
        <taxon>Eukaryota</taxon>
        <taxon>Metazoa</taxon>
        <taxon>Chordata</taxon>
        <taxon>Craniata</taxon>
        <taxon>Vertebrata</taxon>
        <taxon>Euteleostomi</taxon>
        <taxon>Actinopterygii</taxon>
        <taxon>Neopterygii</taxon>
        <taxon>Teleostei</taxon>
        <taxon>Neoteleostei</taxon>
        <taxon>Acanthomorphata</taxon>
        <taxon>Ovalentaria</taxon>
        <taxon>Atherinomorphae</taxon>
        <taxon>Cyprinodontiformes</taxon>
        <taxon>Goodeidae</taxon>
        <taxon>Ataeniobius</taxon>
    </lineage>
</organism>
<sequence>MLVRRRADASLSFSTPYEAEADCSLMSNTCVAAPASHTLEMRGKTRKHAGHTQPAHNHCGYDIKRFIFNNATLSQRGRNKTMRDMEDKQECWSAYTQTLPLTNVAHCHNWSPSLGLADSQPARCEGLSAASIIRQKHKPQIPLV</sequence>
<proteinExistence type="predicted"/>
<evidence type="ECO:0000313" key="2">
    <source>
        <dbReference type="Proteomes" id="UP001345963"/>
    </source>
</evidence>
<protein>
    <submittedName>
        <fullName evidence="1">Uncharacterized protein</fullName>
    </submittedName>
</protein>
<gene>
    <name evidence="1" type="ORF">ATANTOWER_009652</name>
</gene>
<accession>A0ABU7AWY2</accession>
<keyword evidence="2" id="KW-1185">Reference proteome</keyword>
<evidence type="ECO:0000313" key="1">
    <source>
        <dbReference type="EMBL" id="MED6242777.1"/>
    </source>
</evidence>
<dbReference type="Proteomes" id="UP001345963">
    <property type="component" value="Unassembled WGS sequence"/>
</dbReference>
<reference evidence="1 2" key="1">
    <citation type="submission" date="2021-07" db="EMBL/GenBank/DDBJ databases">
        <authorList>
            <person name="Palmer J.M."/>
        </authorList>
    </citation>
    <scope>NUCLEOTIDE SEQUENCE [LARGE SCALE GENOMIC DNA]</scope>
    <source>
        <strain evidence="1 2">AT_MEX2019</strain>
        <tissue evidence="1">Muscle</tissue>
    </source>
</reference>
<comment type="caution">
    <text evidence="1">The sequence shown here is derived from an EMBL/GenBank/DDBJ whole genome shotgun (WGS) entry which is preliminary data.</text>
</comment>
<dbReference type="EMBL" id="JAHUTI010031694">
    <property type="protein sequence ID" value="MED6242777.1"/>
    <property type="molecule type" value="Genomic_DNA"/>
</dbReference>